<evidence type="ECO:0000313" key="2">
    <source>
        <dbReference type="EMBL" id="MCP3054730.1"/>
    </source>
</evidence>
<protein>
    <submittedName>
        <fullName evidence="2">Uncharacterized protein</fullName>
    </submittedName>
</protein>
<dbReference type="EMBL" id="JALHBS010000033">
    <property type="protein sequence ID" value="MCP3054730.1"/>
    <property type="molecule type" value="Genomic_DNA"/>
</dbReference>
<feature type="compositionally biased region" description="Polar residues" evidence="1">
    <location>
        <begin position="1"/>
        <end position="39"/>
    </location>
</feature>
<evidence type="ECO:0000313" key="3">
    <source>
        <dbReference type="Proteomes" id="UP001155220"/>
    </source>
</evidence>
<feature type="compositionally biased region" description="Low complexity" evidence="1">
    <location>
        <begin position="53"/>
        <end position="78"/>
    </location>
</feature>
<comment type="caution">
    <text evidence="2">The sequence shown here is derived from an EMBL/GenBank/DDBJ whole genome shotgun (WGS) entry which is preliminary data.</text>
</comment>
<proteinExistence type="predicted"/>
<keyword evidence="3" id="KW-1185">Reference proteome</keyword>
<sequence length="152" mass="15292">MSLSINLLPSSGTPSSQRSYQSPLPEKSTSNAAPGTESPSLEKPASGSASLTAPSGSSKVSAASSSGTWSAPTTGATAPGSVNLAAKPAFIEPVLQIAIGNVDAQKTFSFIKGVGEISTQLALFAAERSDADLAAAKASYETVQEAYRGELV</sequence>
<reference evidence="2" key="1">
    <citation type="submission" date="2022-03" db="EMBL/GenBank/DDBJ databases">
        <title>Aurantimonas Liuensis sp. Nov., isolated from the hadal seawater of the Mariana Trench.</title>
        <authorList>
            <person name="Liu R."/>
        </authorList>
    </citation>
    <scope>NUCLEOTIDE SEQUENCE</scope>
    <source>
        <strain evidence="2">LRZ36</strain>
    </source>
</reference>
<name>A0A9X2KEX3_9HYPH</name>
<dbReference type="Proteomes" id="UP001155220">
    <property type="component" value="Unassembled WGS sequence"/>
</dbReference>
<feature type="region of interest" description="Disordered" evidence="1">
    <location>
        <begin position="1"/>
        <end position="78"/>
    </location>
</feature>
<organism evidence="2 3">
    <name type="scientific">Aurantimonas marianensis</name>
    <dbReference type="NCBI Taxonomy" id="2920428"/>
    <lineage>
        <taxon>Bacteria</taxon>
        <taxon>Pseudomonadati</taxon>
        <taxon>Pseudomonadota</taxon>
        <taxon>Alphaproteobacteria</taxon>
        <taxon>Hyphomicrobiales</taxon>
        <taxon>Aurantimonadaceae</taxon>
        <taxon>Aurantimonas</taxon>
    </lineage>
</organism>
<dbReference type="AlphaFoldDB" id="A0A9X2KEX3"/>
<dbReference type="RefSeq" id="WP_253963601.1">
    <property type="nucleotide sequence ID" value="NZ_JALHBS010000033.1"/>
</dbReference>
<gene>
    <name evidence="2" type="ORF">MJ956_06155</name>
</gene>
<accession>A0A9X2KEX3</accession>
<evidence type="ECO:0000256" key="1">
    <source>
        <dbReference type="SAM" id="MobiDB-lite"/>
    </source>
</evidence>